<dbReference type="EMBL" id="GAPW01001834">
    <property type="protein sequence ID" value="JAC11764.1"/>
    <property type="molecule type" value="mRNA"/>
</dbReference>
<feature type="compositionally biased region" description="Polar residues" evidence="1">
    <location>
        <begin position="1"/>
        <end position="26"/>
    </location>
</feature>
<keyword evidence="2" id="KW-0808">Transferase</keyword>
<dbReference type="GO" id="GO:0005615">
    <property type="term" value="C:extracellular space"/>
    <property type="evidence" value="ECO:0007669"/>
    <property type="project" value="TreeGrafter"/>
</dbReference>
<feature type="region of interest" description="Disordered" evidence="1">
    <location>
        <begin position="113"/>
        <end position="133"/>
    </location>
</feature>
<dbReference type="AlphaFoldDB" id="A0A023ETN0"/>
<feature type="region of interest" description="Disordered" evidence="1">
    <location>
        <begin position="1"/>
        <end position="40"/>
    </location>
</feature>
<sequence>MASSSSSTPTVNQAKQYPSRQRSPFTQAKPESKLNVAAPPFVYPRTSSSMGALRHGESMPEIGYIGPTQLPVNSRIWSSISTYPLEQAPTVRTTTPSQLFQYYQLQQQQQQQQQQHQQNYQHQQLQHHQLKRQYASSPHLTYEPVRQFGPVVLPNGIIQLKMRDAVVIEMTIDRSIKLMNNQEQITMALSSTGTSAALSHPNGIVFQNGSRVDIVAYDGRGKNSYIRYAKMWQKGISLTSEGCALIYLVDAAGTRTTSDMMNIDLNTDYISPVFYNGTRIGTQFYPEANQIAQSANFWLNDDGTEIFHLNGYRIQQTMDGLVKVARMNNRCNLRTSPTNGSATITTPYIHCTASMGQTSHLFVRREERRMHFDGTSFVVRNAGHSAGFDEGNLLRVY</sequence>
<dbReference type="PANTHER" id="PTHR39075:SF1">
    <property type="entry name" value="FI19908P1"/>
    <property type="match status" value="1"/>
</dbReference>
<protein>
    <submittedName>
        <fullName evidence="2">Putative serine/threonine-protein kinase samkc</fullName>
    </submittedName>
</protein>
<accession>A0A023ETN0</accession>
<organism evidence="2">
    <name type="scientific">Aedes albopictus</name>
    <name type="common">Asian tiger mosquito</name>
    <name type="synonym">Stegomyia albopicta</name>
    <dbReference type="NCBI Taxonomy" id="7160"/>
    <lineage>
        <taxon>Eukaryota</taxon>
        <taxon>Metazoa</taxon>
        <taxon>Ecdysozoa</taxon>
        <taxon>Arthropoda</taxon>
        <taxon>Hexapoda</taxon>
        <taxon>Insecta</taxon>
        <taxon>Pterygota</taxon>
        <taxon>Neoptera</taxon>
        <taxon>Endopterygota</taxon>
        <taxon>Diptera</taxon>
        <taxon>Nematocera</taxon>
        <taxon>Culicoidea</taxon>
        <taxon>Culicidae</taxon>
        <taxon>Culicinae</taxon>
        <taxon>Aedini</taxon>
        <taxon>Aedes</taxon>
        <taxon>Stegomyia</taxon>
    </lineage>
</organism>
<proteinExistence type="evidence at transcript level"/>
<feature type="compositionally biased region" description="Low complexity" evidence="1">
    <location>
        <begin position="113"/>
        <end position="127"/>
    </location>
</feature>
<evidence type="ECO:0000256" key="1">
    <source>
        <dbReference type="SAM" id="MobiDB-lite"/>
    </source>
</evidence>
<dbReference type="VEuPathDB" id="VectorBase:AALFPA_070294"/>
<dbReference type="VEuPathDB" id="VectorBase:AALC636_033805"/>
<dbReference type="VEuPathDB" id="VectorBase:AALF020181"/>
<dbReference type="GO" id="GO:0016301">
    <property type="term" value="F:kinase activity"/>
    <property type="evidence" value="ECO:0007669"/>
    <property type="project" value="UniProtKB-KW"/>
</dbReference>
<evidence type="ECO:0000313" key="2">
    <source>
        <dbReference type="EMBL" id="JAC11764.1"/>
    </source>
</evidence>
<keyword evidence="2" id="KW-0418">Kinase</keyword>
<reference evidence="2" key="1">
    <citation type="journal article" date="2014" name="PLoS Negl. Trop. Dis.">
        <title>Identification and characterization of seminal fluid proteins in the Asian tiger mosquito, Aedes albopictus.</title>
        <authorList>
            <person name="Boes K.E."/>
            <person name="Ribeiro J.M."/>
            <person name="Wong A."/>
            <person name="Harrington L.C."/>
            <person name="Wolfner M.F."/>
            <person name="Sirot L.K."/>
        </authorList>
    </citation>
    <scope>NUCLEOTIDE SEQUENCE</scope>
    <source>
        <tissue evidence="2">Reproductive organs</tissue>
    </source>
</reference>
<name>A0A023ETN0_AEDAL</name>
<dbReference type="PANTHER" id="PTHR39075">
    <property type="entry name" value="FI19908P1"/>
    <property type="match status" value="1"/>
</dbReference>